<comment type="similarity">
    <text evidence="1">Belongs to the UDP-glycosyltransferase family.</text>
</comment>
<evidence type="ECO:0008006" key="6">
    <source>
        <dbReference type="Google" id="ProtNLM"/>
    </source>
</evidence>
<feature type="compositionally biased region" description="Low complexity" evidence="4">
    <location>
        <begin position="70"/>
        <end position="82"/>
    </location>
</feature>
<dbReference type="SUPFAM" id="SSF53756">
    <property type="entry name" value="UDP-Glycosyltransferase/glycogen phosphorylase"/>
    <property type="match status" value="1"/>
</dbReference>
<dbReference type="GO" id="GO:0008194">
    <property type="term" value="F:UDP-glycosyltransferase activity"/>
    <property type="evidence" value="ECO:0007669"/>
    <property type="project" value="InterPro"/>
</dbReference>
<dbReference type="AlphaFoldDB" id="A0A7R9HUF0"/>
<proteinExistence type="inferred from homology"/>
<evidence type="ECO:0000256" key="3">
    <source>
        <dbReference type="ARBA" id="ARBA00022679"/>
    </source>
</evidence>
<dbReference type="InterPro" id="IPR002213">
    <property type="entry name" value="UDP_glucos_trans"/>
</dbReference>
<feature type="region of interest" description="Disordered" evidence="4">
    <location>
        <begin position="70"/>
        <end position="110"/>
    </location>
</feature>
<gene>
    <name evidence="5" type="ORF">TMSB3V08_LOCUS9821</name>
</gene>
<organism evidence="5">
    <name type="scientific">Timema monikensis</name>
    <dbReference type="NCBI Taxonomy" id="170555"/>
    <lineage>
        <taxon>Eukaryota</taxon>
        <taxon>Metazoa</taxon>
        <taxon>Ecdysozoa</taxon>
        <taxon>Arthropoda</taxon>
        <taxon>Hexapoda</taxon>
        <taxon>Insecta</taxon>
        <taxon>Pterygota</taxon>
        <taxon>Neoptera</taxon>
        <taxon>Polyneoptera</taxon>
        <taxon>Phasmatodea</taxon>
        <taxon>Timematodea</taxon>
        <taxon>Timematoidea</taxon>
        <taxon>Timematidae</taxon>
        <taxon>Timema</taxon>
    </lineage>
</organism>
<evidence type="ECO:0000313" key="5">
    <source>
        <dbReference type="EMBL" id="CAD7433134.1"/>
    </source>
</evidence>
<dbReference type="PANTHER" id="PTHR48043:SF114">
    <property type="entry name" value="IP04436P-RELATED"/>
    <property type="match status" value="1"/>
</dbReference>
<dbReference type="CDD" id="cd03784">
    <property type="entry name" value="GT1_Gtf-like"/>
    <property type="match status" value="1"/>
</dbReference>
<protein>
    <recommendedName>
        <fullName evidence="6">UDP-glycosyltransferase</fullName>
    </recommendedName>
</protein>
<dbReference type="Pfam" id="PF00201">
    <property type="entry name" value="UDPGT"/>
    <property type="match status" value="1"/>
</dbReference>
<dbReference type="EMBL" id="OB796165">
    <property type="protein sequence ID" value="CAD7433134.1"/>
    <property type="molecule type" value="Genomic_DNA"/>
</dbReference>
<evidence type="ECO:0000256" key="2">
    <source>
        <dbReference type="ARBA" id="ARBA00022676"/>
    </source>
</evidence>
<reference evidence="5" key="1">
    <citation type="submission" date="2020-11" db="EMBL/GenBank/DDBJ databases">
        <authorList>
            <person name="Tran Van P."/>
        </authorList>
    </citation>
    <scope>NUCLEOTIDE SEQUENCE</scope>
</reference>
<evidence type="ECO:0000256" key="1">
    <source>
        <dbReference type="ARBA" id="ARBA00009995"/>
    </source>
</evidence>
<dbReference type="InterPro" id="IPR050271">
    <property type="entry name" value="UDP-glycosyltransferase"/>
</dbReference>
<keyword evidence="2" id="KW-0328">Glycosyltransferase</keyword>
<name>A0A7R9HUF0_9NEOP</name>
<dbReference type="PANTHER" id="PTHR48043">
    <property type="entry name" value="EG:EG0003.4 PROTEIN-RELATED"/>
    <property type="match status" value="1"/>
</dbReference>
<evidence type="ECO:0000256" key="4">
    <source>
        <dbReference type="SAM" id="MobiDB-lite"/>
    </source>
</evidence>
<sequence length="657" mass="74153">MQTPSRDYLVRAVKDEAAFKLGLTLKVAVIKTVLNLCDSAFTGRSLGNVAKTPIRSSVCEERHAVGLKNGAEGAGNCNGNHGTPSLDPSGSPRMLMPPHTLEYNDGSNKSTLPRTCANECEDITPTSGTSSSKDMQADTYLLMKMTNWRIYYRMWNILHSVLIGTGYSQFKEMMAVLDSPTMSREKYENKRLASQRLNVPLGVFITCQQCQLISSKYRSFVWRRPLCDTHSHRQWKAVQDASVKLRRNTSKALRSPGCVNVALRSLERLQCNGVSQEMLYFTVLISLLVGVTSCARILAIFPHVGKSHFDVFQPYLKQLSLRGHHVVVMSHFPQRTPSANYTDISLEGSFSELQPTETFTLKDFENHGVVKETLYLGKLGRETCEQVLSLDETQRLIRSDERFDLVIYELFNTDCFLGFVDKFQAPSIAVSSSVLMPWGCDRLGNPDNPAYVSYGVGHYGDRMVFAERLVNAVHLVMYKVMYYLFYEVPGDRIARKYFKDSLPPLVALAHRTSLVLVNTHFSLNKPRPLVPSIVEVGGIHLRKREKLPQVFCLTTGPLLLRILDKFISEAKHGVVYFSMGSMIRAETFPEEKRRAFLEAFSELPQRVLWKWEGDELPDKPDNVLTQKWMPQFDILCKMGVTQSSIVAIATVKVATEV</sequence>
<dbReference type="Gene3D" id="3.40.50.2000">
    <property type="entry name" value="Glycogen Phosphorylase B"/>
    <property type="match status" value="2"/>
</dbReference>
<accession>A0A7R9HUF0</accession>
<keyword evidence="3" id="KW-0808">Transferase</keyword>